<name>A0ACC0CKK8_9PEZI</name>
<reference evidence="1 2" key="1">
    <citation type="journal article" date="2022" name="New Phytol.">
        <title>Ecological generalism drives hyperdiversity of secondary metabolite gene clusters in xylarialean endophytes.</title>
        <authorList>
            <person name="Franco M.E.E."/>
            <person name="Wisecaver J.H."/>
            <person name="Arnold A.E."/>
            <person name="Ju Y.M."/>
            <person name="Slot J.C."/>
            <person name="Ahrendt S."/>
            <person name="Moore L.P."/>
            <person name="Eastman K.E."/>
            <person name="Scott K."/>
            <person name="Konkel Z."/>
            <person name="Mondo S.J."/>
            <person name="Kuo A."/>
            <person name="Hayes R.D."/>
            <person name="Haridas S."/>
            <person name="Andreopoulos B."/>
            <person name="Riley R."/>
            <person name="LaButti K."/>
            <person name="Pangilinan J."/>
            <person name="Lipzen A."/>
            <person name="Amirebrahimi M."/>
            <person name="Yan J."/>
            <person name="Adam C."/>
            <person name="Keymanesh K."/>
            <person name="Ng V."/>
            <person name="Louie K."/>
            <person name="Northen T."/>
            <person name="Drula E."/>
            <person name="Henrissat B."/>
            <person name="Hsieh H.M."/>
            <person name="Youens-Clark K."/>
            <person name="Lutzoni F."/>
            <person name="Miadlikowska J."/>
            <person name="Eastwood D.C."/>
            <person name="Hamelin R.C."/>
            <person name="Grigoriev I.V."/>
            <person name="U'Ren J.M."/>
        </authorList>
    </citation>
    <scope>NUCLEOTIDE SEQUENCE [LARGE SCALE GENOMIC DNA]</scope>
    <source>
        <strain evidence="1 2">ER1909</strain>
    </source>
</reference>
<keyword evidence="2" id="KW-1185">Reference proteome</keyword>
<protein>
    <submittedName>
        <fullName evidence="1">Uncharacterized protein</fullName>
    </submittedName>
</protein>
<comment type="caution">
    <text evidence="1">The sequence shown here is derived from an EMBL/GenBank/DDBJ whole genome shotgun (WGS) entry which is preliminary data.</text>
</comment>
<organism evidence="1 2">
    <name type="scientific">Hypoxylon rubiginosum</name>
    <dbReference type="NCBI Taxonomy" id="110542"/>
    <lineage>
        <taxon>Eukaryota</taxon>
        <taxon>Fungi</taxon>
        <taxon>Dikarya</taxon>
        <taxon>Ascomycota</taxon>
        <taxon>Pezizomycotina</taxon>
        <taxon>Sordariomycetes</taxon>
        <taxon>Xylariomycetidae</taxon>
        <taxon>Xylariales</taxon>
        <taxon>Hypoxylaceae</taxon>
        <taxon>Hypoxylon</taxon>
    </lineage>
</organism>
<gene>
    <name evidence="1" type="ORF">F4821DRAFT_265347</name>
</gene>
<proteinExistence type="predicted"/>
<evidence type="ECO:0000313" key="2">
    <source>
        <dbReference type="Proteomes" id="UP001497680"/>
    </source>
</evidence>
<dbReference type="Proteomes" id="UP001497680">
    <property type="component" value="Unassembled WGS sequence"/>
</dbReference>
<sequence length="417" mass="47189">MSASASYEGQLCCAICGDAILPLAPDPSEALRWQVDAVLLSDPDEEFEQLELHYRGGKKRNAPRLDLRAEQEIRKDCACVIEGDRLRILISDEAGGDRSAEVQANNSYICEENGQWTDTPYYIATHSACLEVAEDAMRRSPHDIVVRDLRTLWKVLRMRFEVDDSHYMSTVTGAVARPQRIQLPHGYYMPFRPPPIAGWHPPGDQDDVAASGSELERWEASYPLSVPDLTSATLENLRSLPPAPTVTPEALSFQSQFLALPPELRDHICSFLVSRHGLPGTCSRCLPQWVWRDVLLVGKCLPFLPEIDASVVEGFCAMWDKECQDTEPNWEFLVRRLSQEDWSIWDAESSSLKVPNSLRNRRRIWHLVEEMYVGDLVPVQRTTHQGTDLVAVPHYWDRTGEPVYPVHRVNVGSGCTR</sequence>
<evidence type="ECO:0000313" key="1">
    <source>
        <dbReference type="EMBL" id="KAI6080987.1"/>
    </source>
</evidence>
<accession>A0ACC0CKK8</accession>
<dbReference type="EMBL" id="MU394412">
    <property type="protein sequence ID" value="KAI6080987.1"/>
    <property type="molecule type" value="Genomic_DNA"/>
</dbReference>